<dbReference type="Pfam" id="PF00005">
    <property type="entry name" value="ABC_tran"/>
    <property type="match status" value="1"/>
</dbReference>
<dbReference type="PANTHER" id="PTHR43166">
    <property type="entry name" value="AMINO ACID IMPORT ATP-BINDING PROTEIN"/>
    <property type="match status" value="1"/>
</dbReference>
<protein>
    <submittedName>
        <fullName evidence="4">Glutamine transport ATP-binding protein GlnQ</fullName>
        <ecNumber evidence="4">3.6.3.-</ecNumber>
    </submittedName>
</protein>
<organism evidence="4">
    <name type="scientific">bioreactor metagenome</name>
    <dbReference type="NCBI Taxonomy" id="1076179"/>
    <lineage>
        <taxon>unclassified sequences</taxon>
        <taxon>metagenomes</taxon>
        <taxon>ecological metagenomes</taxon>
    </lineage>
</organism>
<dbReference type="PANTHER" id="PTHR43166:SF4">
    <property type="entry name" value="PHOSPHONATES IMPORT ATP-BINDING PROTEIN PHNC"/>
    <property type="match status" value="1"/>
</dbReference>
<evidence type="ECO:0000256" key="2">
    <source>
        <dbReference type="ARBA" id="ARBA00022448"/>
    </source>
</evidence>
<evidence type="ECO:0000313" key="4">
    <source>
        <dbReference type="EMBL" id="MPM71265.1"/>
    </source>
</evidence>
<name>A0A645C147_9ZZZZ</name>
<evidence type="ECO:0000256" key="1">
    <source>
        <dbReference type="ARBA" id="ARBA00005417"/>
    </source>
</evidence>
<dbReference type="InterPro" id="IPR017871">
    <property type="entry name" value="ABC_transporter-like_CS"/>
</dbReference>
<gene>
    <name evidence="4" type="primary">glnQ_64</name>
    <name evidence="4" type="ORF">SDC9_118229</name>
</gene>
<evidence type="ECO:0000259" key="3">
    <source>
        <dbReference type="Pfam" id="PF00005"/>
    </source>
</evidence>
<dbReference type="InterPro" id="IPR027417">
    <property type="entry name" value="P-loop_NTPase"/>
</dbReference>
<feature type="domain" description="ABC transporter" evidence="3">
    <location>
        <begin position="4"/>
        <end position="50"/>
    </location>
</feature>
<comment type="similarity">
    <text evidence="1">Belongs to the ABC transporter superfamily.</text>
</comment>
<keyword evidence="2" id="KW-0813">Transport</keyword>
<dbReference type="InterPro" id="IPR003439">
    <property type="entry name" value="ABC_transporter-like_ATP-bd"/>
</dbReference>
<dbReference type="InterPro" id="IPR050086">
    <property type="entry name" value="MetN_ABC_transporter-like"/>
</dbReference>
<dbReference type="AlphaFoldDB" id="A0A645C147"/>
<dbReference type="Gene3D" id="3.40.50.300">
    <property type="entry name" value="P-loop containing nucleotide triphosphate hydrolases"/>
    <property type="match status" value="1"/>
</dbReference>
<reference evidence="4" key="1">
    <citation type="submission" date="2019-08" db="EMBL/GenBank/DDBJ databases">
        <authorList>
            <person name="Kucharzyk K."/>
            <person name="Murdoch R.W."/>
            <person name="Higgins S."/>
            <person name="Loffler F."/>
        </authorList>
    </citation>
    <scope>NUCLEOTIDE SEQUENCE</scope>
</reference>
<dbReference type="GO" id="GO:0016887">
    <property type="term" value="F:ATP hydrolysis activity"/>
    <property type="evidence" value="ECO:0007669"/>
    <property type="project" value="InterPro"/>
</dbReference>
<keyword evidence="4" id="KW-0378">Hydrolase</keyword>
<keyword evidence="4" id="KW-0067">ATP-binding</keyword>
<comment type="caution">
    <text evidence="4">The sequence shown here is derived from an EMBL/GenBank/DDBJ whole genome shotgun (WGS) entry which is preliminary data.</text>
</comment>
<dbReference type="EC" id="3.6.3.-" evidence="4"/>
<keyword evidence="4" id="KW-0547">Nucleotide-binding</keyword>
<dbReference type="SUPFAM" id="SSF52540">
    <property type="entry name" value="P-loop containing nucleoside triphosphate hydrolases"/>
    <property type="match status" value="1"/>
</dbReference>
<dbReference type="EMBL" id="VSSQ01023995">
    <property type="protein sequence ID" value="MPM71265.1"/>
    <property type="molecule type" value="Genomic_DNA"/>
</dbReference>
<dbReference type="GO" id="GO:0005524">
    <property type="term" value="F:ATP binding"/>
    <property type="evidence" value="ECO:0007669"/>
    <property type="project" value="UniProtKB-KW"/>
</dbReference>
<dbReference type="PROSITE" id="PS00211">
    <property type="entry name" value="ABC_TRANSPORTER_1"/>
    <property type="match status" value="1"/>
</dbReference>
<proteinExistence type="inferred from homology"/>
<sequence length="125" mass="13965">MALELLARVGLPDRAESYPSQLSGGQKQRIAIVRALIMQPDVMLFDEPTSALDPEMVGEVLEVMKELAREGMTMVVVTHEMGFAKEVGNRIVFMDEGKLAEESAPKEFFVNPKTARAREFLKKIL</sequence>
<accession>A0A645C147</accession>